<feature type="region of interest" description="Disordered" evidence="1">
    <location>
        <begin position="105"/>
        <end position="124"/>
    </location>
</feature>
<reference evidence="2 3" key="1">
    <citation type="submission" date="2024-02" db="EMBL/GenBank/DDBJ databases">
        <title>Chromosome-level genome assembly of the Eurasian Minnow (Phoxinus phoxinus).</title>
        <authorList>
            <person name="Oriowo T.O."/>
            <person name="Martin S."/>
            <person name="Stange M."/>
            <person name="Chrysostomakis Y."/>
            <person name="Brown T."/>
            <person name="Winkler S."/>
            <person name="Kukowka S."/>
            <person name="Myers E.W."/>
            <person name="Bohne A."/>
        </authorList>
    </citation>
    <scope>NUCLEOTIDE SEQUENCE [LARGE SCALE GENOMIC DNA]</scope>
    <source>
        <strain evidence="2">ZFMK-TIS-60720</strain>
        <tissue evidence="2">Whole Organism</tissue>
    </source>
</reference>
<gene>
    <name evidence="2" type="ORF">R3I93_002064</name>
</gene>
<sequence length="210" mass="23022">MDSSLLSVIGGALFLSIILATSLCTYCWRYKQPTSIPQRTSDSSPAPFAIRHPQSTYAPHPDPHRISSLPYPLANSLSSPSITVTKLPSCPPSETESQASYVNQNGEEGSNFHVEDHDSEDELYNQRPGDYITVIPDSPGTQPSSHSSEKTYINEEISGSEDDSNSDCHDYENFRNSSDLLNQPSRLSRGSVSSDDERGSSDYVNTEPNS</sequence>
<evidence type="ECO:0000256" key="1">
    <source>
        <dbReference type="SAM" id="MobiDB-lite"/>
    </source>
</evidence>
<dbReference type="Proteomes" id="UP001364617">
    <property type="component" value="Unassembled WGS sequence"/>
</dbReference>
<evidence type="ECO:0000313" key="2">
    <source>
        <dbReference type="EMBL" id="KAK7175051.1"/>
    </source>
</evidence>
<protein>
    <submittedName>
        <fullName evidence="2">Uncharacterized protein</fullName>
    </submittedName>
</protein>
<dbReference type="AlphaFoldDB" id="A0AAN9DLZ1"/>
<proteinExistence type="predicted"/>
<feature type="compositionally biased region" description="Polar residues" evidence="1">
    <location>
        <begin position="174"/>
        <end position="193"/>
    </location>
</feature>
<name>A0AAN9DLZ1_9TELE</name>
<accession>A0AAN9DLZ1</accession>
<comment type="caution">
    <text evidence="2">The sequence shown here is derived from an EMBL/GenBank/DDBJ whole genome shotgun (WGS) entry which is preliminary data.</text>
</comment>
<keyword evidence="3" id="KW-1185">Reference proteome</keyword>
<feature type="region of interest" description="Disordered" evidence="1">
    <location>
        <begin position="129"/>
        <end position="210"/>
    </location>
</feature>
<feature type="region of interest" description="Disordered" evidence="1">
    <location>
        <begin position="35"/>
        <end position="72"/>
    </location>
</feature>
<feature type="compositionally biased region" description="Polar residues" evidence="1">
    <location>
        <begin position="35"/>
        <end position="44"/>
    </location>
</feature>
<organism evidence="2 3">
    <name type="scientific">Phoxinus phoxinus</name>
    <name type="common">Eurasian minnow</name>
    <dbReference type="NCBI Taxonomy" id="58324"/>
    <lineage>
        <taxon>Eukaryota</taxon>
        <taxon>Metazoa</taxon>
        <taxon>Chordata</taxon>
        <taxon>Craniata</taxon>
        <taxon>Vertebrata</taxon>
        <taxon>Euteleostomi</taxon>
        <taxon>Actinopterygii</taxon>
        <taxon>Neopterygii</taxon>
        <taxon>Teleostei</taxon>
        <taxon>Ostariophysi</taxon>
        <taxon>Cypriniformes</taxon>
        <taxon>Leuciscidae</taxon>
        <taxon>Phoxininae</taxon>
        <taxon>Phoxinus</taxon>
    </lineage>
</organism>
<dbReference type="EMBL" id="JAYKXH010000002">
    <property type="protein sequence ID" value="KAK7175051.1"/>
    <property type="molecule type" value="Genomic_DNA"/>
</dbReference>
<evidence type="ECO:0000313" key="3">
    <source>
        <dbReference type="Proteomes" id="UP001364617"/>
    </source>
</evidence>